<gene>
    <name evidence="2" type="ORF">H6A13_04600</name>
</gene>
<dbReference type="Pfam" id="PF01208">
    <property type="entry name" value="URO-D"/>
    <property type="match status" value="1"/>
</dbReference>
<reference evidence="2" key="1">
    <citation type="submission" date="2020-08" db="EMBL/GenBank/DDBJ databases">
        <authorList>
            <person name="Cejkova D."/>
            <person name="Kubasova T."/>
            <person name="Jahodarova E."/>
            <person name="Rychlik I."/>
        </authorList>
    </citation>
    <scope>NUCLEOTIDE SEQUENCE</scope>
    <source>
        <strain evidence="2">An420c</strain>
    </source>
</reference>
<sequence>MRAHPHPADQMTPVERKKALEEGRDFDRYPAVPFMSEFKCLFTGIGVWDFWHDPVKMAEAELRVFERFGQDRIVIGPNTRGIAEALGAEYVYPENGVPYAGRPKLSDYGMLEGMEPVDAKSNPRIRDFARAAELLMEAAGEIVPVEASIGGPFTLAANLRGVELLLRDLRKCPLEVQKTLRLITDSQKSCIDMAAEYGLGIAMADPVANPMLVGPKIYEEFVFPYTKELTDYAFYKTGKKVSLHMCGKTNSIWKYLAKYELNEISLDNIVDLEEAAKDLGRFVPIAGNVDPVEVMLNGTADEIREAVARCIGMGEKAEKGYTLTTGCDIPETTRPEQVDVFMDAAREYSRNCHL</sequence>
<protein>
    <submittedName>
        <fullName evidence="2">Uroporphyrinogen decarboxylase family protein</fullName>
    </submittedName>
</protein>
<evidence type="ECO:0000313" key="3">
    <source>
        <dbReference type="Proteomes" id="UP000713880"/>
    </source>
</evidence>
<dbReference type="PANTHER" id="PTHR47099">
    <property type="entry name" value="METHYLCOBAMIDE:COM METHYLTRANSFERASE MTBA"/>
    <property type="match status" value="1"/>
</dbReference>
<reference evidence="2" key="2">
    <citation type="journal article" date="2021" name="Sci. Rep.">
        <title>The distribution of antibiotic resistance genes in chicken gut microbiota commensals.</title>
        <authorList>
            <person name="Juricova H."/>
            <person name="Matiasovicova J."/>
            <person name="Kubasova T."/>
            <person name="Cejkova D."/>
            <person name="Rychlik I."/>
        </authorList>
    </citation>
    <scope>NUCLEOTIDE SEQUENCE</scope>
    <source>
        <strain evidence="2">An420c</strain>
    </source>
</reference>
<keyword evidence="3" id="KW-1185">Reference proteome</keyword>
<dbReference type="InterPro" id="IPR052024">
    <property type="entry name" value="Methanogen_methyltrans"/>
</dbReference>
<dbReference type="SUPFAM" id="SSF51726">
    <property type="entry name" value="UROD/MetE-like"/>
    <property type="match status" value="1"/>
</dbReference>
<dbReference type="EMBL" id="JACJLV010000010">
    <property type="protein sequence ID" value="MBM6826390.1"/>
    <property type="molecule type" value="Genomic_DNA"/>
</dbReference>
<accession>A0A939BBH3</accession>
<dbReference type="InterPro" id="IPR038071">
    <property type="entry name" value="UROD/MetE-like_sf"/>
</dbReference>
<proteinExistence type="predicted"/>
<evidence type="ECO:0000313" key="2">
    <source>
        <dbReference type="EMBL" id="MBM6826390.1"/>
    </source>
</evidence>
<dbReference type="Proteomes" id="UP000713880">
    <property type="component" value="Unassembled WGS sequence"/>
</dbReference>
<name>A0A939BBH3_9CLOT</name>
<dbReference type="PANTHER" id="PTHR47099:SF1">
    <property type="entry name" value="METHYLCOBAMIDE:COM METHYLTRANSFERASE MTBA"/>
    <property type="match status" value="1"/>
</dbReference>
<dbReference type="AlphaFoldDB" id="A0A939BBH3"/>
<comment type="caution">
    <text evidence="2">The sequence shown here is derived from an EMBL/GenBank/DDBJ whole genome shotgun (WGS) entry which is preliminary data.</text>
</comment>
<dbReference type="GO" id="GO:0006779">
    <property type="term" value="P:porphyrin-containing compound biosynthetic process"/>
    <property type="evidence" value="ECO:0007669"/>
    <property type="project" value="InterPro"/>
</dbReference>
<dbReference type="RefSeq" id="WP_204908439.1">
    <property type="nucleotide sequence ID" value="NZ_JACJLV010000010.1"/>
</dbReference>
<feature type="domain" description="Uroporphyrinogen decarboxylase (URO-D)" evidence="1">
    <location>
        <begin position="21"/>
        <end position="348"/>
    </location>
</feature>
<organism evidence="2 3">
    <name type="scientific">Mordavella massiliensis</name>
    <dbReference type="NCBI Taxonomy" id="1871024"/>
    <lineage>
        <taxon>Bacteria</taxon>
        <taxon>Bacillati</taxon>
        <taxon>Bacillota</taxon>
        <taxon>Clostridia</taxon>
        <taxon>Eubacteriales</taxon>
        <taxon>Clostridiaceae</taxon>
        <taxon>Mordavella</taxon>
    </lineage>
</organism>
<dbReference type="CDD" id="cd03465">
    <property type="entry name" value="URO-D_like"/>
    <property type="match status" value="1"/>
</dbReference>
<dbReference type="InterPro" id="IPR000257">
    <property type="entry name" value="Uroporphyrinogen_deCOase"/>
</dbReference>
<evidence type="ECO:0000259" key="1">
    <source>
        <dbReference type="Pfam" id="PF01208"/>
    </source>
</evidence>
<dbReference type="GO" id="GO:0004853">
    <property type="term" value="F:uroporphyrinogen decarboxylase activity"/>
    <property type="evidence" value="ECO:0007669"/>
    <property type="project" value="InterPro"/>
</dbReference>
<dbReference type="Gene3D" id="3.20.20.210">
    <property type="match status" value="1"/>
</dbReference>